<reference evidence="5 6" key="1">
    <citation type="submission" date="2018-05" db="EMBL/GenBank/DDBJ databases">
        <title>Genomic Encyclopedia of Type Strains, Phase IV (KMG-IV): sequencing the most valuable type-strain genomes for metagenomic binning, comparative biology and taxonomic classification.</title>
        <authorList>
            <person name="Goeker M."/>
        </authorList>
    </citation>
    <scope>NUCLEOTIDE SEQUENCE [LARGE SCALE GENOMIC DNA]</scope>
    <source>
        <strain evidence="5 6">DSM 28556</strain>
    </source>
</reference>
<dbReference type="InterPro" id="IPR039424">
    <property type="entry name" value="SBP_5"/>
</dbReference>
<gene>
    <name evidence="5" type="ORF">DFR56_11723</name>
</gene>
<evidence type="ECO:0000256" key="3">
    <source>
        <dbReference type="ARBA" id="ARBA00022729"/>
    </source>
</evidence>
<evidence type="ECO:0000313" key="6">
    <source>
        <dbReference type="Proteomes" id="UP000247978"/>
    </source>
</evidence>
<dbReference type="PROSITE" id="PS51257">
    <property type="entry name" value="PROKAR_LIPOPROTEIN"/>
    <property type="match status" value="1"/>
</dbReference>
<dbReference type="Gene3D" id="3.40.190.10">
    <property type="entry name" value="Periplasmic binding protein-like II"/>
    <property type="match status" value="1"/>
</dbReference>
<dbReference type="PANTHER" id="PTHR30290:SF38">
    <property type="entry name" value="D,D-DIPEPTIDE-BINDING PERIPLASMIC PROTEIN DDPA-RELATED"/>
    <property type="match status" value="1"/>
</dbReference>
<dbReference type="PROSITE" id="PS01040">
    <property type="entry name" value="SBP_BACTERIAL_5"/>
    <property type="match status" value="1"/>
</dbReference>
<sequence>MKKRSIQAILILTISLLVVGLVGCGNKTDSKNTAAVNSTSDEAEKSGGTIRVAFAADPESIDWMYTGASPTRDVGWHIFETLFALDQDYQSRPMIAEDYEISDDQTVYTISIRENVPFHDGSTVTAEDVIASIDRWQVVSGVGENASQYIEEVKEIDEYTIEVTLNQVYNSLLADFSAPKQALMIIPKEIAEEAGENPLEPTQLIGTGPYKFEKWDKGNEILLTKFADYAARDEDWGGAAGEKIAYFDEIKFQIVKDPQVMINGLKTDLYDYAQSISPDLFEVIESSPNMEPITYINGYTIITPNKAKEPFEDLQVRQALNYALDKEKIAKSVYGNEEFYAFDGALFDPEQKDLYSSQGTDDYLVYDKEKAKSLLDSSNYNGEPITIMYSNNFERYEKTAEIAKQQLEEIGFKVELVSYEWATYLEKWGDPDNWDLVVIGWSTRFSPNELGMLGIGSSSSGFYESKRWEKLLDEWSNVDTEEEKQDVLAEMNQTVWDELPFVKMVNETTLDIKSDKVKEYESWVGPRFWNTYKSE</sequence>
<keyword evidence="3" id="KW-0732">Signal</keyword>
<comment type="subcellular location">
    <subcellularLocation>
        <location evidence="1">Cell membrane</location>
        <topology evidence="1">Lipid-anchor</topology>
    </subcellularLocation>
</comment>
<dbReference type="Pfam" id="PF00496">
    <property type="entry name" value="SBP_bac_5"/>
    <property type="match status" value="1"/>
</dbReference>
<organism evidence="5 6">
    <name type="scientific">Pseudogracilibacillus auburnensis</name>
    <dbReference type="NCBI Taxonomy" id="1494959"/>
    <lineage>
        <taxon>Bacteria</taxon>
        <taxon>Bacillati</taxon>
        <taxon>Bacillota</taxon>
        <taxon>Bacilli</taxon>
        <taxon>Bacillales</taxon>
        <taxon>Bacillaceae</taxon>
        <taxon>Pseudogracilibacillus</taxon>
    </lineage>
</organism>
<evidence type="ECO:0000313" key="5">
    <source>
        <dbReference type="EMBL" id="PXW82586.1"/>
    </source>
</evidence>
<dbReference type="Gene3D" id="3.10.105.10">
    <property type="entry name" value="Dipeptide-binding Protein, Domain 3"/>
    <property type="match status" value="1"/>
</dbReference>
<dbReference type="Gene3D" id="3.90.76.10">
    <property type="entry name" value="Dipeptide-binding Protein, Domain 1"/>
    <property type="match status" value="1"/>
</dbReference>
<name>A0A2V3VL99_9BACI</name>
<dbReference type="InterPro" id="IPR000914">
    <property type="entry name" value="SBP_5_dom"/>
</dbReference>
<dbReference type="SUPFAM" id="SSF53850">
    <property type="entry name" value="Periplasmic binding protein-like II"/>
    <property type="match status" value="1"/>
</dbReference>
<dbReference type="GO" id="GO:1904680">
    <property type="term" value="F:peptide transmembrane transporter activity"/>
    <property type="evidence" value="ECO:0007669"/>
    <property type="project" value="TreeGrafter"/>
</dbReference>
<dbReference type="GO" id="GO:0015833">
    <property type="term" value="P:peptide transport"/>
    <property type="evidence" value="ECO:0007669"/>
    <property type="project" value="TreeGrafter"/>
</dbReference>
<dbReference type="EMBL" id="QJJQ01000017">
    <property type="protein sequence ID" value="PXW82586.1"/>
    <property type="molecule type" value="Genomic_DNA"/>
</dbReference>
<evidence type="ECO:0000256" key="1">
    <source>
        <dbReference type="ARBA" id="ARBA00004193"/>
    </source>
</evidence>
<evidence type="ECO:0000259" key="4">
    <source>
        <dbReference type="Pfam" id="PF00496"/>
    </source>
</evidence>
<dbReference type="GO" id="GO:0042597">
    <property type="term" value="C:periplasmic space"/>
    <property type="evidence" value="ECO:0007669"/>
    <property type="project" value="UniProtKB-ARBA"/>
</dbReference>
<dbReference type="Proteomes" id="UP000247978">
    <property type="component" value="Unassembled WGS sequence"/>
</dbReference>
<keyword evidence="6" id="KW-1185">Reference proteome</keyword>
<dbReference type="AlphaFoldDB" id="A0A2V3VL99"/>
<dbReference type="InterPro" id="IPR030678">
    <property type="entry name" value="Peptide/Ni-bd"/>
</dbReference>
<evidence type="ECO:0000256" key="2">
    <source>
        <dbReference type="ARBA" id="ARBA00005695"/>
    </source>
</evidence>
<proteinExistence type="inferred from homology"/>
<dbReference type="RefSeq" id="WP_110396980.1">
    <property type="nucleotide sequence ID" value="NZ_JBHUHB010000001.1"/>
</dbReference>
<dbReference type="PANTHER" id="PTHR30290">
    <property type="entry name" value="PERIPLASMIC BINDING COMPONENT OF ABC TRANSPORTER"/>
    <property type="match status" value="1"/>
</dbReference>
<protein>
    <submittedName>
        <fullName evidence="5">Peptide/nickel transport system substrate-binding protein</fullName>
    </submittedName>
</protein>
<comment type="caution">
    <text evidence="5">The sequence shown here is derived from an EMBL/GenBank/DDBJ whole genome shotgun (WGS) entry which is preliminary data.</text>
</comment>
<accession>A0A2V3VL99</accession>
<dbReference type="OrthoDB" id="9796817at2"/>
<comment type="similarity">
    <text evidence="2">Belongs to the bacterial solute-binding protein 5 family.</text>
</comment>
<feature type="domain" description="Solute-binding protein family 5" evidence="4">
    <location>
        <begin position="92"/>
        <end position="458"/>
    </location>
</feature>
<dbReference type="PIRSF" id="PIRSF002741">
    <property type="entry name" value="MppA"/>
    <property type="match status" value="1"/>
</dbReference>
<dbReference type="InterPro" id="IPR023765">
    <property type="entry name" value="SBP_5_CS"/>
</dbReference>
<dbReference type="GO" id="GO:0043190">
    <property type="term" value="C:ATP-binding cassette (ABC) transporter complex"/>
    <property type="evidence" value="ECO:0007669"/>
    <property type="project" value="InterPro"/>
</dbReference>